<sequence length="233" mass="25348">MVFRPVFAAALFALCSAGMQPLAAQEVALHTPAGVPAADTQWTASFEAFERADRLHAPAPGGVLFVGSSSIRLWSDLETRFTKLPVLKRGFGGSRMIDCARHVSRLVIPYRPRVVLVYAGDNDLAEGRSPEDILASFTVFVESVRRALPDTRVAYISIKPSPSRAALIPQVRATNALIRAYTTTVANADYIDVFTPMLAADGQPRPELFREDALHLNDTGYALWASVIAAHIN</sequence>
<feature type="domain" description="SGNH hydrolase-type esterase" evidence="2">
    <location>
        <begin position="77"/>
        <end position="223"/>
    </location>
</feature>
<accession>A0A3P4B8X0</accession>
<keyword evidence="1" id="KW-0732">Signal</keyword>
<evidence type="ECO:0000259" key="2">
    <source>
        <dbReference type="Pfam" id="PF13472"/>
    </source>
</evidence>
<name>A0A3P4B8X0_9BURK</name>
<proteinExistence type="predicted"/>
<feature type="chain" id="PRO_5017987866" evidence="1">
    <location>
        <begin position="25"/>
        <end position="233"/>
    </location>
</feature>
<dbReference type="EMBL" id="UWPJ01000036">
    <property type="protein sequence ID" value="VCU72158.1"/>
    <property type="molecule type" value="Genomic_DNA"/>
</dbReference>
<dbReference type="CDD" id="cd04502">
    <property type="entry name" value="SGNH_hydrolase_like_7"/>
    <property type="match status" value="1"/>
</dbReference>
<dbReference type="InterPro" id="IPR036514">
    <property type="entry name" value="SGNH_hydro_sf"/>
</dbReference>
<dbReference type="PANTHER" id="PTHR30383">
    <property type="entry name" value="THIOESTERASE 1/PROTEASE 1/LYSOPHOSPHOLIPASE L1"/>
    <property type="match status" value="1"/>
</dbReference>
<dbReference type="GO" id="GO:0004622">
    <property type="term" value="F:phosphatidylcholine lysophospholipase activity"/>
    <property type="evidence" value="ECO:0007669"/>
    <property type="project" value="TreeGrafter"/>
</dbReference>
<feature type="signal peptide" evidence="1">
    <location>
        <begin position="1"/>
        <end position="24"/>
    </location>
</feature>
<evidence type="ECO:0000256" key="1">
    <source>
        <dbReference type="SAM" id="SignalP"/>
    </source>
</evidence>
<dbReference type="SUPFAM" id="SSF52266">
    <property type="entry name" value="SGNH hydrolase"/>
    <property type="match status" value="1"/>
</dbReference>
<dbReference type="RefSeq" id="WP_246013410.1">
    <property type="nucleotide sequence ID" value="NZ_UWPJ01000036.1"/>
</dbReference>
<dbReference type="PANTHER" id="PTHR30383:SF5">
    <property type="entry name" value="SGNH HYDROLASE-TYPE ESTERASE DOMAIN-CONTAINING PROTEIN"/>
    <property type="match status" value="1"/>
</dbReference>
<dbReference type="Pfam" id="PF13472">
    <property type="entry name" value="Lipase_GDSL_2"/>
    <property type="match status" value="1"/>
</dbReference>
<gene>
    <name evidence="3" type="ORF">PIGHUM_04254</name>
</gene>
<dbReference type="Proteomes" id="UP000277294">
    <property type="component" value="Unassembled WGS sequence"/>
</dbReference>
<dbReference type="AlphaFoldDB" id="A0A3P4B8X0"/>
<evidence type="ECO:0000313" key="3">
    <source>
        <dbReference type="EMBL" id="VCU72158.1"/>
    </source>
</evidence>
<dbReference type="InterPro" id="IPR051532">
    <property type="entry name" value="Ester_Hydrolysis_Enzymes"/>
</dbReference>
<organism evidence="3 4">
    <name type="scientific">Pigmentiphaga humi</name>
    <dbReference type="NCBI Taxonomy" id="2478468"/>
    <lineage>
        <taxon>Bacteria</taxon>
        <taxon>Pseudomonadati</taxon>
        <taxon>Pseudomonadota</taxon>
        <taxon>Betaproteobacteria</taxon>
        <taxon>Burkholderiales</taxon>
        <taxon>Alcaligenaceae</taxon>
        <taxon>Pigmentiphaga</taxon>
    </lineage>
</organism>
<keyword evidence="3" id="KW-0378">Hydrolase</keyword>
<keyword evidence="4" id="KW-1185">Reference proteome</keyword>
<dbReference type="InterPro" id="IPR013830">
    <property type="entry name" value="SGNH_hydro"/>
</dbReference>
<protein>
    <submittedName>
        <fullName evidence="3">GDSL-like Lipase/Acylhydrolase</fullName>
    </submittedName>
</protein>
<reference evidence="3 4" key="1">
    <citation type="submission" date="2018-10" db="EMBL/GenBank/DDBJ databases">
        <authorList>
            <person name="Criscuolo A."/>
        </authorList>
    </citation>
    <scope>NUCLEOTIDE SEQUENCE [LARGE SCALE GENOMIC DNA]</scope>
    <source>
        <strain evidence="3">DnA1</strain>
    </source>
</reference>
<dbReference type="Gene3D" id="3.40.50.1110">
    <property type="entry name" value="SGNH hydrolase"/>
    <property type="match status" value="1"/>
</dbReference>
<evidence type="ECO:0000313" key="4">
    <source>
        <dbReference type="Proteomes" id="UP000277294"/>
    </source>
</evidence>